<dbReference type="RefSeq" id="WP_269883988.1">
    <property type="nucleotide sequence ID" value="NZ_JAQAGZ010000017.1"/>
</dbReference>
<proteinExistence type="predicted"/>
<evidence type="ECO:0000313" key="1">
    <source>
        <dbReference type="EMBL" id="MCZ8515467.1"/>
    </source>
</evidence>
<reference evidence="1 2" key="1">
    <citation type="submission" date="2022-12" db="EMBL/GenBank/DDBJ databases">
        <title>Draft genome sequence of Paenibacillus sp. dW9.</title>
        <authorList>
            <person name="Choi E.-W."/>
            <person name="Kim D.-U."/>
        </authorList>
    </citation>
    <scope>NUCLEOTIDE SEQUENCE [LARGE SCALE GENOMIC DNA]</scope>
    <source>
        <strain evidence="2">dW9</strain>
    </source>
</reference>
<organism evidence="1 2">
    <name type="scientific">Paenibacillus gyeongsangnamensis</name>
    <dbReference type="NCBI Taxonomy" id="3388067"/>
    <lineage>
        <taxon>Bacteria</taxon>
        <taxon>Bacillati</taxon>
        <taxon>Bacillota</taxon>
        <taxon>Bacilli</taxon>
        <taxon>Bacillales</taxon>
        <taxon>Paenibacillaceae</taxon>
        <taxon>Paenibacillus</taxon>
    </lineage>
</organism>
<evidence type="ECO:0000313" key="2">
    <source>
        <dbReference type="Proteomes" id="UP001527882"/>
    </source>
</evidence>
<gene>
    <name evidence="1" type="ORF">O9H85_24290</name>
</gene>
<sequence length="53" mass="5794">MLEALDIVRTVMFLLTNEPYVQIDNINGDSVRQTADVAEILISNEALTNGASN</sequence>
<keyword evidence="2" id="KW-1185">Reference proteome</keyword>
<comment type="caution">
    <text evidence="1">The sequence shown here is derived from an EMBL/GenBank/DDBJ whole genome shotgun (WGS) entry which is preliminary data.</text>
</comment>
<protein>
    <submittedName>
        <fullName evidence="1">Uncharacterized protein</fullName>
    </submittedName>
</protein>
<accession>A0ABT4QFA1</accession>
<name>A0ABT4QFA1_9BACL</name>
<dbReference type="Proteomes" id="UP001527882">
    <property type="component" value="Unassembled WGS sequence"/>
</dbReference>
<dbReference type="EMBL" id="JAQAGZ010000017">
    <property type="protein sequence ID" value="MCZ8515467.1"/>
    <property type="molecule type" value="Genomic_DNA"/>
</dbReference>